<dbReference type="Proteomes" id="UP001180487">
    <property type="component" value="Unassembled WGS sequence"/>
</dbReference>
<evidence type="ECO:0000313" key="3">
    <source>
        <dbReference type="EMBL" id="MDR7378496.1"/>
    </source>
</evidence>
<dbReference type="RefSeq" id="WP_116608427.1">
    <property type="nucleotide sequence ID" value="NZ_JAVDXT010000003.1"/>
</dbReference>
<dbReference type="EMBL" id="JAVDXT010000003">
    <property type="protein sequence ID" value="MDR7378496.1"/>
    <property type="molecule type" value="Genomic_DNA"/>
</dbReference>
<dbReference type="Pfam" id="PF03922">
    <property type="entry name" value="OmpW"/>
    <property type="match status" value="1"/>
</dbReference>
<keyword evidence="2" id="KW-0732">Signal</keyword>
<evidence type="ECO:0000256" key="1">
    <source>
        <dbReference type="ARBA" id="ARBA00004442"/>
    </source>
</evidence>
<dbReference type="PANTHER" id="PTHR36920:SF1">
    <property type="entry name" value="OUTER MEMBRANE PROTEIN W"/>
    <property type="match status" value="1"/>
</dbReference>
<feature type="signal peptide" evidence="2">
    <location>
        <begin position="1"/>
        <end position="21"/>
    </location>
</feature>
<dbReference type="PANTHER" id="PTHR36920">
    <property type="match status" value="1"/>
</dbReference>
<organism evidence="3 4">
    <name type="scientific">Rhodoferax ferrireducens</name>
    <dbReference type="NCBI Taxonomy" id="192843"/>
    <lineage>
        <taxon>Bacteria</taxon>
        <taxon>Pseudomonadati</taxon>
        <taxon>Pseudomonadota</taxon>
        <taxon>Betaproteobacteria</taxon>
        <taxon>Burkholderiales</taxon>
        <taxon>Comamonadaceae</taxon>
        <taxon>Rhodoferax</taxon>
    </lineage>
</organism>
<comment type="subcellular location">
    <subcellularLocation>
        <location evidence="1">Cell outer membrane</location>
    </subcellularLocation>
</comment>
<name>A0ABU2CB02_9BURK</name>
<evidence type="ECO:0000313" key="4">
    <source>
        <dbReference type="Proteomes" id="UP001180487"/>
    </source>
</evidence>
<keyword evidence="4" id="KW-1185">Reference proteome</keyword>
<protein>
    <submittedName>
        <fullName evidence="3">Outer membrane protein</fullName>
    </submittedName>
</protein>
<dbReference type="InterPro" id="IPR011250">
    <property type="entry name" value="OMP/PagP_B-barrel"/>
</dbReference>
<sequence>MKTTPLCLALAVLLSAAAAQAQTAGTWMLRGGVMNITPDVDSGNLSASSLPNTQIDSNGSTRPSGGITYMLDDHWALDVPIAVPFKHTLTGAGSIAGAGKIGETKALPITLLGQYRFGEAHAQFRPFVGAGLTYAKFFKERSTATLTAITGGNASTPTTLSLESKLGLTLQVGGTLALNERWFVEGMVAKTFVKTTGTLSTGQTIKVTLDPLTLSLGVGYRF</sequence>
<dbReference type="InterPro" id="IPR005618">
    <property type="entry name" value="OMPW"/>
</dbReference>
<evidence type="ECO:0000256" key="2">
    <source>
        <dbReference type="SAM" id="SignalP"/>
    </source>
</evidence>
<feature type="chain" id="PRO_5047336590" evidence="2">
    <location>
        <begin position="22"/>
        <end position="222"/>
    </location>
</feature>
<dbReference type="SUPFAM" id="SSF56925">
    <property type="entry name" value="OMPA-like"/>
    <property type="match status" value="1"/>
</dbReference>
<dbReference type="Gene3D" id="2.40.160.20">
    <property type="match status" value="1"/>
</dbReference>
<accession>A0ABU2CB02</accession>
<comment type="caution">
    <text evidence="3">The sequence shown here is derived from an EMBL/GenBank/DDBJ whole genome shotgun (WGS) entry which is preliminary data.</text>
</comment>
<reference evidence="3 4" key="1">
    <citation type="submission" date="2023-07" db="EMBL/GenBank/DDBJ databases">
        <title>Sorghum-associated microbial communities from plants grown in Nebraska, USA.</title>
        <authorList>
            <person name="Schachtman D."/>
        </authorList>
    </citation>
    <scope>NUCLEOTIDE SEQUENCE [LARGE SCALE GENOMIC DNA]</scope>
    <source>
        <strain evidence="3 4">BE313</strain>
    </source>
</reference>
<proteinExistence type="predicted"/>
<gene>
    <name evidence="3" type="ORF">J2X19_003190</name>
</gene>